<dbReference type="EMBL" id="JENX01000125">
    <property type="protein sequence ID" value="KEI14058.1"/>
    <property type="molecule type" value="Genomic_DNA"/>
</dbReference>
<sequence length="146" mass="16922">MELIEKKMNLFEVDDRYYLAHCISADCTTDSRSMGRGIVVEFNKRFNMKNKIREFYGKTTVKIGDVALIGRVFNLITKGKYYGKPTYLSFSIMLEELKSQVVENNIKYLAIPKIGCGLDRLSWGRVREMIKETFQDIDIKILVCSL</sequence>
<dbReference type="PROSITE" id="PS51154">
    <property type="entry name" value="MACRO"/>
    <property type="match status" value="1"/>
</dbReference>
<accession>A0ABR4TAU3</accession>
<dbReference type="Gene3D" id="3.40.220.10">
    <property type="entry name" value="Leucine Aminopeptidase, subunit E, domain 1"/>
    <property type="match status" value="1"/>
</dbReference>
<comment type="catalytic activity">
    <reaction evidence="1">
        <text>an N-(ADP-alpha-D-ribosyl)-thymidine in DNA + H2O = a thymidine in DNA + ADP-D-ribose</text>
        <dbReference type="Rhea" id="RHEA:71655"/>
        <dbReference type="Rhea" id="RHEA-COMP:13556"/>
        <dbReference type="Rhea" id="RHEA-COMP:18051"/>
        <dbReference type="ChEBI" id="CHEBI:15377"/>
        <dbReference type="ChEBI" id="CHEBI:57967"/>
        <dbReference type="ChEBI" id="CHEBI:137386"/>
        <dbReference type="ChEBI" id="CHEBI:191199"/>
    </reaction>
    <physiologicalReaction direction="left-to-right" evidence="1">
        <dbReference type="Rhea" id="RHEA:71656"/>
    </physiologicalReaction>
</comment>
<geneLocation type="plasmid" evidence="3 4">
    <name>p1Ch9693</name>
</geneLocation>
<dbReference type="SUPFAM" id="SSF52949">
    <property type="entry name" value="Macro domain-like"/>
    <property type="match status" value="1"/>
</dbReference>
<dbReference type="InterPro" id="IPR050892">
    <property type="entry name" value="ADP-ribose_metab_enzymes"/>
</dbReference>
<feature type="domain" description="Macro" evidence="2">
    <location>
        <begin position="1"/>
        <end position="146"/>
    </location>
</feature>
<dbReference type="RefSeq" id="WP_039230553.1">
    <property type="nucleotide sequence ID" value="NZ_CM003349.1"/>
</dbReference>
<reference evidence="4" key="1">
    <citation type="journal article" date="2014" name="PLoS ONE">
        <title>Plasmidome interchange between Clostridium botulinum, Clostridium novyi and Clostridium haemolyticum converts strains of independent lineages into distinctly different pathogens.</title>
        <authorList>
            <person name="Skarin H."/>
            <person name="Segerman B."/>
        </authorList>
    </citation>
    <scope>NUCLEOTIDE SEQUENCE [LARGE SCALE GENOMIC DNA]</scope>
    <source>
        <strain evidence="4">NCTC 9693</strain>
    </source>
</reference>
<dbReference type="InterPro" id="IPR043472">
    <property type="entry name" value="Macro_dom-like"/>
</dbReference>
<keyword evidence="3" id="KW-0614">Plasmid</keyword>
<dbReference type="PANTHER" id="PTHR12521:SF0">
    <property type="entry name" value="ADP-RIBOSE GLYCOHYDROLASE OARD1"/>
    <property type="match status" value="1"/>
</dbReference>
<proteinExistence type="predicted"/>
<evidence type="ECO:0000313" key="4">
    <source>
        <dbReference type="Proteomes" id="UP000027937"/>
    </source>
</evidence>
<gene>
    <name evidence="3" type="ORF">Z960_p0059</name>
</gene>
<dbReference type="CDD" id="cd02901">
    <property type="entry name" value="Macro_Poa1p-like"/>
    <property type="match status" value="1"/>
</dbReference>
<protein>
    <recommendedName>
        <fullName evidence="2">Macro domain-containing protein</fullName>
    </recommendedName>
</protein>
<evidence type="ECO:0000256" key="1">
    <source>
        <dbReference type="ARBA" id="ARBA00035885"/>
    </source>
</evidence>
<evidence type="ECO:0000259" key="2">
    <source>
        <dbReference type="PROSITE" id="PS51154"/>
    </source>
</evidence>
<organism evidence="3 4">
    <name type="scientific">Clostridium haemolyticum NCTC 9693</name>
    <dbReference type="NCBI Taxonomy" id="1443114"/>
    <lineage>
        <taxon>Bacteria</taxon>
        <taxon>Bacillati</taxon>
        <taxon>Bacillota</taxon>
        <taxon>Clostridia</taxon>
        <taxon>Eubacteriales</taxon>
        <taxon>Clostridiaceae</taxon>
        <taxon>Clostridium</taxon>
    </lineage>
</organism>
<dbReference type="Proteomes" id="UP000027937">
    <property type="component" value="Plasmid p1Ch9693"/>
</dbReference>
<dbReference type="PANTHER" id="PTHR12521">
    <property type="entry name" value="PROTEIN C6ORF130"/>
    <property type="match status" value="1"/>
</dbReference>
<dbReference type="InterPro" id="IPR002589">
    <property type="entry name" value="Macro_dom"/>
</dbReference>
<keyword evidence="4" id="KW-1185">Reference proteome</keyword>
<comment type="caution">
    <text evidence="3">The sequence shown here is derived from an EMBL/GenBank/DDBJ whole genome shotgun (WGS) entry which is preliminary data.</text>
</comment>
<name>A0ABR4TAU3_CLOHA</name>
<evidence type="ECO:0000313" key="3">
    <source>
        <dbReference type="EMBL" id="KEI14058.1"/>
    </source>
</evidence>